<evidence type="ECO:0000313" key="1">
    <source>
        <dbReference type="EMBL" id="AMO43047.1"/>
    </source>
</evidence>
<dbReference type="OrthoDB" id="12705at10239"/>
<reference evidence="1 2" key="1">
    <citation type="submission" date="2016-01" db="EMBL/GenBank/DDBJ databases">
        <title>The genomic content and context of auxiliary metabolic genes in marine cyanophages.</title>
        <authorList>
            <person name="Marston M.F."/>
            <person name="Martiny J.B.H."/>
            <person name="Crummett L.T."/>
        </authorList>
    </citation>
    <scope>NUCLEOTIDE SEQUENCE [LARGE SCALE GENOMIC DNA]</scope>
    <source>
        <strain evidence="1">RW_108_0702</strain>
    </source>
</reference>
<dbReference type="RefSeq" id="YP_009301540.1">
    <property type="nucleotide sequence ID" value="NC_031235.1"/>
</dbReference>
<dbReference type="GeneID" id="29122540"/>
<name>A0A127KLX7_9CAUD</name>
<organism evidence="1 2">
    <name type="scientific">Cyanophage S-RIM32</name>
    <dbReference type="NCBI Taxonomy" id="1278479"/>
    <lineage>
        <taxon>Viruses</taxon>
        <taxon>Duplodnaviria</taxon>
        <taxon>Heunggongvirae</taxon>
        <taxon>Uroviricota</taxon>
        <taxon>Caudoviricetes</taxon>
        <taxon>Pantevenvirales</taxon>
        <taxon>Kyanoviridae</taxon>
        <taxon>Bristolvirus</taxon>
        <taxon>Bristolvirus rhodeisland</taxon>
    </lineage>
</organism>
<dbReference type="EMBL" id="KU594606">
    <property type="protein sequence ID" value="AMO43047.1"/>
    <property type="molecule type" value="Genomic_DNA"/>
</dbReference>
<accession>A0A127KLX7</accession>
<evidence type="ECO:0000313" key="2">
    <source>
        <dbReference type="Proteomes" id="UP000203157"/>
    </source>
</evidence>
<sequence length="312" mass="36896">MTQTPMVKRPVLQIDLLNDYISVAPPDVADDPNDPDFAQLVTVQFTQELKDKFFEFIDSFWHTDDDRLEFFSYYTDGAYFCQRQRQKYDFERDSTYWQEYQFTGGTDEQAKRVYEIALATFYVQQKIKTILAAEKISAIEKQYTFFEKKYLKRKREKKLLLASTDWRVLPDIPDSYEGEKDRWFAWRAKIREVGVPDPENFSTGLEFLKSLYETVYPIDPELYLDKYPNGMLEDGVTPAPAFMDENDPEQWVNYDDDASKDFVDDRVINALIYARSRSNVTVSVKREIRDIIRLMKGEEIHPDFDSSLFVLE</sequence>
<dbReference type="Proteomes" id="UP000203157">
    <property type="component" value="Segment"/>
</dbReference>
<dbReference type="KEGG" id="vg:29122540"/>
<keyword evidence="2" id="KW-1185">Reference proteome</keyword>
<proteinExistence type="predicted"/>
<protein>
    <submittedName>
        <fullName evidence="1">Uncharacterized protein</fullName>
    </submittedName>
</protein>
<gene>
    <name evidence="1" type="ORF">R1080702_038</name>
</gene>